<reference evidence="10 11" key="1">
    <citation type="submission" date="2014-09" db="EMBL/GenBank/DDBJ databases">
        <authorList>
            <person name="Magalhaes I.L.F."/>
            <person name="Oliveira U."/>
            <person name="Santos F.R."/>
            <person name="Vidigal T.H.D.A."/>
            <person name="Brescovit A.D."/>
            <person name="Santos A.J."/>
        </authorList>
    </citation>
    <scope>NUCLEOTIDE SEQUENCE [LARGE SCALE GENOMIC DNA]</scope>
</reference>
<dbReference type="GO" id="GO:0031369">
    <property type="term" value="F:translation initiation factor binding"/>
    <property type="evidence" value="ECO:0007669"/>
    <property type="project" value="TreeGrafter"/>
</dbReference>
<feature type="compositionally biased region" description="Basic and acidic residues" evidence="8">
    <location>
        <begin position="451"/>
        <end position="461"/>
    </location>
</feature>
<dbReference type="InterPro" id="IPR011004">
    <property type="entry name" value="Trimer_LpxA-like_sf"/>
</dbReference>
<dbReference type="PANTHER" id="PTHR45887:SF1">
    <property type="entry name" value="TRANSLATION INITIATION FACTOR EIF-2B SUBUNIT EPSILON"/>
    <property type="match status" value="1"/>
</dbReference>
<dbReference type="InterPro" id="IPR056764">
    <property type="entry name" value="LbH_EIF2B3/5"/>
</dbReference>
<dbReference type="Gene3D" id="3.90.550.10">
    <property type="entry name" value="Spore Coat Polysaccharide Biosynthesis Protein SpsA, Chain A"/>
    <property type="match status" value="1"/>
</dbReference>
<dbReference type="Gene3D" id="2.160.10.10">
    <property type="entry name" value="Hexapeptide repeat proteins"/>
    <property type="match status" value="1"/>
</dbReference>
<dbReference type="STRING" id="401625.A0A0P1BGH1"/>
<feature type="compositionally biased region" description="Acidic residues" evidence="8">
    <location>
        <begin position="477"/>
        <end position="486"/>
    </location>
</feature>
<proteinExistence type="inferred from homology"/>
<keyword evidence="3" id="KW-0963">Cytoplasm</keyword>
<feature type="region of interest" description="Disordered" evidence="8">
    <location>
        <begin position="1"/>
        <end position="25"/>
    </location>
</feature>
<dbReference type="SUPFAM" id="SSF51161">
    <property type="entry name" value="Trimeric LpxA-like enzymes"/>
    <property type="match status" value="1"/>
</dbReference>
<keyword evidence="11" id="KW-1185">Reference proteome</keyword>
<dbReference type="GO" id="GO:0005085">
    <property type="term" value="F:guanyl-nucleotide exchange factor activity"/>
    <property type="evidence" value="ECO:0007669"/>
    <property type="project" value="TreeGrafter"/>
</dbReference>
<organism evidence="10 11">
    <name type="scientific">Ceraceosorus bombacis</name>
    <dbReference type="NCBI Taxonomy" id="401625"/>
    <lineage>
        <taxon>Eukaryota</taxon>
        <taxon>Fungi</taxon>
        <taxon>Dikarya</taxon>
        <taxon>Basidiomycota</taxon>
        <taxon>Ustilaginomycotina</taxon>
        <taxon>Exobasidiomycetes</taxon>
        <taxon>Ceraceosorales</taxon>
        <taxon>Ceraceosoraceae</taxon>
        <taxon>Ceraceosorus</taxon>
    </lineage>
</organism>
<dbReference type="InterPro" id="IPR051956">
    <property type="entry name" value="eIF2B_epsilon"/>
</dbReference>
<dbReference type="InterPro" id="IPR029044">
    <property type="entry name" value="Nucleotide-diphossugar_trans"/>
</dbReference>
<evidence type="ECO:0000313" key="11">
    <source>
        <dbReference type="Proteomes" id="UP000054845"/>
    </source>
</evidence>
<evidence type="ECO:0000256" key="3">
    <source>
        <dbReference type="ARBA" id="ARBA00022490"/>
    </source>
</evidence>
<name>A0A0P1BGH1_9BASI</name>
<dbReference type="PANTHER" id="PTHR45887">
    <property type="entry name" value="TRANSLATION INITIATION FACTOR EIF-2B SUBUNIT EPSILON"/>
    <property type="match status" value="1"/>
</dbReference>
<dbReference type="GO" id="GO:0003743">
    <property type="term" value="F:translation initiation factor activity"/>
    <property type="evidence" value="ECO:0007669"/>
    <property type="project" value="UniProtKB-KW"/>
</dbReference>
<accession>A0A0P1BGH1</accession>
<dbReference type="AlphaFoldDB" id="A0A0P1BGH1"/>
<evidence type="ECO:0000313" key="10">
    <source>
        <dbReference type="EMBL" id="CEH14833.1"/>
    </source>
</evidence>
<evidence type="ECO:0000256" key="5">
    <source>
        <dbReference type="ARBA" id="ARBA00022679"/>
    </source>
</evidence>
<dbReference type="Proteomes" id="UP000054845">
    <property type="component" value="Unassembled WGS sequence"/>
</dbReference>
<dbReference type="GO" id="GO:0016740">
    <property type="term" value="F:transferase activity"/>
    <property type="evidence" value="ECO:0007669"/>
    <property type="project" value="UniProtKB-KW"/>
</dbReference>
<feature type="domain" description="EIF2B subunit epsilon/gamma LbH" evidence="9">
    <location>
        <begin position="268"/>
        <end position="371"/>
    </location>
</feature>
<evidence type="ECO:0000259" key="9">
    <source>
        <dbReference type="Pfam" id="PF25084"/>
    </source>
</evidence>
<dbReference type="PROSITE" id="PS00101">
    <property type="entry name" value="HEXAPEP_TRANSFERASES"/>
    <property type="match status" value="1"/>
</dbReference>
<protein>
    <submittedName>
        <fullName evidence="10">Translation initiation factor 2B, epsilon subunit (EIF-2Bepsilon/GCD6)</fullName>
    </submittedName>
</protein>
<keyword evidence="6" id="KW-0648">Protein biosynthesis</keyword>
<comment type="subunit">
    <text evidence="7">Component of the translation initiation factor 2B (eIF2B) complex which is a heterodecamer of two sets of five different subunits: alpha, beta, gamma, delta and epsilon. Subunits alpha, beta and delta comprise a regulatory subcomplex and subunits epsilon and gamma comprise a catalytic subcomplex. Within the complex, the hexameric regulatory complex resides at the center, with the two heterodimeric catalytic subcomplexes bound on opposite sides.</text>
</comment>
<dbReference type="Pfam" id="PF25084">
    <property type="entry name" value="LbH_EIF2B"/>
    <property type="match status" value="1"/>
</dbReference>
<comment type="subcellular location">
    <subcellularLocation>
        <location evidence="1">Cytoplasm</location>
        <location evidence="1">Cytosol</location>
    </subcellularLocation>
</comment>
<dbReference type="InterPro" id="IPR018357">
    <property type="entry name" value="Hexapep_transf_CS"/>
</dbReference>
<evidence type="ECO:0000256" key="1">
    <source>
        <dbReference type="ARBA" id="ARBA00004514"/>
    </source>
</evidence>
<evidence type="ECO:0000256" key="6">
    <source>
        <dbReference type="ARBA" id="ARBA00022917"/>
    </source>
</evidence>
<keyword evidence="5" id="KW-0808">Transferase</keyword>
<evidence type="ECO:0000256" key="2">
    <source>
        <dbReference type="ARBA" id="ARBA00007878"/>
    </source>
</evidence>
<evidence type="ECO:0000256" key="8">
    <source>
        <dbReference type="SAM" id="MobiDB-lite"/>
    </source>
</evidence>
<dbReference type="EMBL" id="CCYA01000248">
    <property type="protein sequence ID" value="CEH14833.1"/>
    <property type="molecule type" value="Genomic_DNA"/>
</dbReference>
<dbReference type="OrthoDB" id="424572at2759"/>
<comment type="similarity">
    <text evidence="2">Belongs to the eIF-2B gamma/epsilon subunits family.</text>
</comment>
<keyword evidence="4 10" id="KW-0396">Initiation factor</keyword>
<dbReference type="SUPFAM" id="SSF53448">
    <property type="entry name" value="Nucleotide-diphospho-sugar transferases"/>
    <property type="match status" value="1"/>
</dbReference>
<sequence>MPPKKTKTKPQSQSQSQAGAADREGAQEEPLCAILIADTFCRAFSPLEVSRTHHRPACPLLLPVLGVPLLQLHLASCHKAGAEQVHIISRAHANTLRRWLQQHPPPKGLHVHVLAAPTAGSVGDVMREVDAHGIVRSDFLLLQPHALTSIHLQSVVEMHRQRRKRDKDASMTICAAQVGHASSIRPPHAAVHTLSSCDRLLHYDPPASPLSSSPTTRIPAEVLLAQEHQDHGEFIIRSDLVEIGIDVCGPEPLRPGNVSWPGERYALRGTAFIGPDVSVARDARLGRNVVIGAQSSIAQGVVLDCTAVGSHVDIASSSTISHSHLWDGVRIGSRCEMDHCIIGTGAQILDDCKLARGCVIGPDVIVGPSISLAPFTRIGARSRANALEVEDLEEDVEDRAPDADLGSQAFGYRWPAAGESTTDEIAEGEEADEDDDDVDAPLRDHIGALEIDLQKGRRHEGEEEEDSDISSIGGDSELLDEWDGDSETLSSLDDAAAASLTLGGEVSPDAIIEWWKSPISRAGGEAALDLRKKAEGIVRYIVEDDEDESEEESE</sequence>
<evidence type="ECO:0000256" key="4">
    <source>
        <dbReference type="ARBA" id="ARBA00022540"/>
    </source>
</evidence>
<evidence type="ECO:0000256" key="7">
    <source>
        <dbReference type="ARBA" id="ARBA00046432"/>
    </source>
</evidence>
<dbReference type="GO" id="GO:0005851">
    <property type="term" value="C:eukaryotic translation initiation factor 2B complex"/>
    <property type="evidence" value="ECO:0007669"/>
    <property type="project" value="TreeGrafter"/>
</dbReference>
<feature type="region of interest" description="Disordered" evidence="8">
    <location>
        <begin position="451"/>
        <end position="490"/>
    </location>
</feature>